<reference evidence="2 3" key="1">
    <citation type="journal article" date="2010" name="J. Bacteriol.">
        <title>Complete genome sequence of the aerobic facultative methanotroph Methylocella silvestris BL2.</title>
        <authorList>
            <person name="Chen Y."/>
            <person name="Crombie A."/>
            <person name="Rahman M.T."/>
            <person name="Dedysh S.N."/>
            <person name="Liesack W."/>
            <person name="Stott M.B."/>
            <person name="Alam M."/>
            <person name="Theisen A.R."/>
            <person name="Murrell J.C."/>
            <person name="Dunfield P.F."/>
        </authorList>
    </citation>
    <scope>NUCLEOTIDE SEQUENCE [LARGE SCALE GENOMIC DNA]</scope>
    <source>
        <strain evidence="3">DSM 15510 / CIP 108128 / LMG 27833 / NCIMB 13906 / BL2</strain>
    </source>
</reference>
<feature type="compositionally biased region" description="Low complexity" evidence="1">
    <location>
        <begin position="98"/>
        <end position="112"/>
    </location>
</feature>
<name>B8EIK6_METSB</name>
<gene>
    <name evidence="2" type="ordered locus">Msil_2907</name>
</gene>
<dbReference type="OrthoDB" id="9997276at2"/>
<evidence type="ECO:0000313" key="2">
    <source>
        <dbReference type="EMBL" id="ACK51823.1"/>
    </source>
</evidence>
<protein>
    <submittedName>
        <fullName evidence="2">Uncharacterized protein</fullName>
    </submittedName>
</protein>
<dbReference type="EMBL" id="CP001280">
    <property type="protein sequence ID" value="ACK51823.1"/>
    <property type="molecule type" value="Genomic_DNA"/>
</dbReference>
<dbReference type="STRING" id="395965.Msil_2907"/>
<feature type="region of interest" description="Disordered" evidence="1">
    <location>
        <begin position="1"/>
        <end position="20"/>
    </location>
</feature>
<dbReference type="AlphaFoldDB" id="B8EIK6"/>
<dbReference type="eggNOG" id="ENOG502ZKY2">
    <property type="taxonomic scope" value="Bacteria"/>
</dbReference>
<organism evidence="2 3">
    <name type="scientific">Methylocella silvestris (strain DSM 15510 / CIP 108128 / LMG 27833 / NCIMB 13906 / BL2)</name>
    <dbReference type="NCBI Taxonomy" id="395965"/>
    <lineage>
        <taxon>Bacteria</taxon>
        <taxon>Pseudomonadati</taxon>
        <taxon>Pseudomonadota</taxon>
        <taxon>Alphaproteobacteria</taxon>
        <taxon>Hyphomicrobiales</taxon>
        <taxon>Beijerinckiaceae</taxon>
        <taxon>Methylocella</taxon>
    </lineage>
</organism>
<accession>B8EIK6</accession>
<dbReference type="Proteomes" id="UP000002257">
    <property type="component" value="Chromosome"/>
</dbReference>
<keyword evidence="3" id="KW-1185">Reference proteome</keyword>
<dbReference type="RefSeq" id="WP_012591892.1">
    <property type="nucleotide sequence ID" value="NC_011666.1"/>
</dbReference>
<dbReference type="KEGG" id="msl:Msil_2907"/>
<feature type="region of interest" description="Disordered" evidence="1">
    <location>
        <begin position="91"/>
        <end position="112"/>
    </location>
</feature>
<evidence type="ECO:0000313" key="3">
    <source>
        <dbReference type="Proteomes" id="UP000002257"/>
    </source>
</evidence>
<dbReference type="HOGENOM" id="CLU_2142965_0_0_5"/>
<evidence type="ECO:0000256" key="1">
    <source>
        <dbReference type="SAM" id="MobiDB-lite"/>
    </source>
</evidence>
<proteinExistence type="predicted"/>
<sequence length="112" mass="11519">MSHANWGQGPYPGDAYANDGAAEVPGAERRIDLLDVVEGVLTDGFSLSNFTRIARASGSNFWIGAAIGAGLVVLAHRPDVRAAAADAFNKSRAKPKAPEAATANAAATIRDA</sequence>